<protein>
    <submittedName>
        <fullName evidence="2">Uncharacterized protein</fullName>
    </submittedName>
</protein>
<evidence type="ECO:0000313" key="3">
    <source>
        <dbReference type="Proteomes" id="UP000663873"/>
    </source>
</evidence>
<name>A0A819V7Q7_9BILA</name>
<organism evidence="2 3">
    <name type="scientific">Rotaria socialis</name>
    <dbReference type="NCBI Taxonomy" id="392032"/>
    <lineage>
        <taxon>Eukaryota</taxon>
        <taxon>Metazoa</taxon>
        <taxon>Spiralia</taxon>
        <taxon>Gnathifera</taxon>
        <taxon>Rotifera</taxon>
        <taxon>Eurotatoria</taxon>
        <taxon>Bdelloidea</taxon>
        <taxon>Philodinida</taxon>
        <taxon>Philodinidae</taxon>
        <taxon>Rotaria</taxon>
    </lineage>
</organism>
<sequence length="57" mass="6469">TIHNRPDTYEIPMQRSHSTISTQSNELLSLPSSGHSVPLKKRLLHAYKNEQRPSSSL</sequence>
<evidence type="ECO:0000313" key="2">
    <source>
        <dbReference type="EMBL" id="CAF4104809.1"/>
    </source>
</evidence>
<dbReference type="AlphaFoldDB" id="A0A819V7Q7"/>
<dbReference type="Proteomes" id="UP000663873">
    <property type="component" value="Unassembled WGS sequence"/>
</dbReference>
<accession>A0A819V7Q7</accession>
<feature type="compositionally biased region" description="Polar residues" evidence="1">
    <location>
        <begin position="15"/>
        <end position="35"/>
    </location>
</feature>
<gene>
    <name evidence="2" type="ORF">UJA718_LOCUS525</name>
</gene>
<keyword evidence="3" id="KW-1185">Reference proteome</keyword>
<proteinExistence type="predicted"/>
<feature type="region of interest" description="Disordered" evidence="1">
    <location>
        <begin position="14"/>
        <end position="35"/>
    </location>
</feature>
<reference evidence="2" key="1">
    <citation type="submission" date="2021-02" db="EMBL/GenBank/DDBJ databases">
        <authorList>
            <person name="Nowell W R."/>
        </authorList>
    </citation>
    <scope>NUCLEOTIDE SEQUENCE</scope>
</reference>
<feature type="non-terminal residue" evidence="2">
    <location>
        <position position="1"/>
    </location>
</feature>
<dbReference type="EMBL" id="CAJOBP010000027">
    <property type="protein sequence ID" value="CAF4104809.1"/>
    <property type="molecule type" value="Genomic_DNA"/>
</dbReference>
<evidence type="ECO:0000256" key="1">
    <source>
        <dbReference type="SAM" id="MobiDB-lite"/>
    </source>
</evidence>
<comment type="caution">
    <text evidence="2">The sequence shown here is derived from an EMBL/GenBank/DDBJ whole genome shotgun (WGS) entry which is preliminary data.</text>
</comment>